<dbReference type="GeneID" id="30671583"/>
<name>A0A0W4ZX02_PNEMU</name>
<evidence type="ECO:0000313" key="1">
    <source>
        <dbReference type="EMBL" id="KTW32893.1"/>
    </source>
</evidence>
<sequence length="88" mass="10716">MLYILLIHEGNRYRLEKLRNVIFWLIDSYFKYKSIDAIIADIPLRDIIRIYINMYRMSALDFQSILYRNASQIPGKGIYYSRGYNRRQ</sequence>
<accession>A0A0W4ZX02</accession>
<dbReference type="RefSeq" id="XP_019613367.1">
    <property type="nucleotide sequence ID" value="XM_019757816.1"/>
</dbReference>
<evidence type="ECO:0000313" key="2">
    <source>
        <dbReference type="Proteomes" id="UP000011958"/>
    </source>
</evidence>
<dbReference type="EMBL" id="AFWA02000008">
    <property type="protein sequence ID" value="KTW32893.1"/>
    <property type="molecule type" value="Genomic_DNA"/>
</dbReference>
<protein>
    <submittedName>
        <fullName evidence="1">Uncharacterized protein</fullName>
    </submittedName>
</protein>
<dbReference type="AlphaFoldDB" id="A0A0W4ZX02"/>
<comment type="caution">
    <text evidence="1">The sequence shown here is derived from an EMBL/GenBank/DDBJ whole genome shotgun (WGS) entry which is preliminary data.</text>
</comment>
<dbReference type="VEuPathDB" id="FungiDB:PNEG_04297"/>
<keyword evidence="2" id="KW-1185">Reference proteome</keyword>
<gene>
    <name evidence="1" type="ORF">PNEG_04297</name>
</gene>
<proteinExistence type="predicted"/>
<dbReference type="Proteomes" id="UP000011958">
    <property type="component" value="Unassembled WGS sequence"/>
</dbReference>
<organism evidence="1 2">
    <name type="scientific">Pneumocystis murina (strain B123)</name>
    <name type="common">Mouse pneumocystis pneumonia agent</name>
    <name type="synonym">Pneumocystis carinii f. sp. muris</name>
    <dbReference type="NCBI Taxonomy" id="1069680"/>
    <lineage>
        <taxon>Eukaryota</taxon>
        <taxon>Fungi</taxon>
        <taxon>Dikarya</taxon>
        <taxon>Ascomycota</taxon>
        <taxon>Taphrinomycotina</taxon>
        <taxon>Pneumocystomycetes</taxon>
        <taxon>Pneumocystaceae</taxon>
        <taxon>Pneumocystis</taxon>
    </lineage>
</organism>
<reference evidence="2" key="1">
    <citation type="journal article" date="2016" name="Nat. Commun.">
        <title>Genome analysis of three Pneumocystis species reveals adaptation mechanisms to life exclusively in mammalian hosts.</title>
        <authorList>
            <person name="Ma L."/>
            <person name="Chen Z."/>
            <person name="Huang D.W."/>
            <person name="Kutty G."/>
            <person name="Ishihara M."/>
            <person name="Wang H."/>
            <person name="Abouelleil A."/>
            <person name="Bishop L."/>
            <person name="Davey E."/>
            <person name="Deng R."/>
            <person name="Deng X."/>
            <person name="Fan L."/>
            <person name="Fantoni G."/>
            <person name="Fitzgerald M."/>
            <person name="Gogineni E."/>
            <person name="Goldberg J.M."/>
            <person name="Handley G."/>
            <person name="Hu X."/>
            <person name="Huber C."/>
            <person name="Jiao X."/>
            <person name="Jones K."/>
            <person name="Levin J.Z."/>
            <person name="Liu Y."/>
            <person name="Macdonald P."/>
            <person name="Melnikov A."/>
            <person name="Raley C."/>
            <person name="Sassi M."/>
            <person name="Sherman B.T."/>
            <person name="Song X."/>
            <person name="Sykes S."/>
            <person name="Tran B."/>
            <person name="Walsh L."/>
            <person name="Xia Y."/>
            <person name="Yang J."/>
            <person name="Young S."/>
            <person name="Zeng Q."/>
            <person name="Zheng X."/>
            <person name="Stephens R."/>
            <person name="Nusbaum C."/>
            <person name="Birren B.W."/>
            <person name="Azadi P."/>
            <person name="Lempicki R.A."/>
            <person name="Cuomo C.A."/>
            <person name="Kovacs J.A."/>
        </authorList>
    </citation>
    <scope>NUCLEOTIDE SEQUENCE [LARGE SCALE GENOMIC DNA]</scope>
    <source>
        <strain evidence="2">B123</strain>
    </source>
</reference>